<comment type="subcellular location">
    <subcellularLocation>
        <location evidence="7">Cell membrane</location>
        <topology evidence="7">Multi-pass membrane protein</topology>
    </subcellularLocation>
</comment>
<reference evidence="8 9" key="1">
    <citation type="submission" date="2019-05" db="EMBL/GenBank/DDBJ databases">
        <title>The metagenome of a microbial culture collection derived from dairy environment covers the genomic content of the human microbiome.</title>
        <authorList>
            <person name="Roder T."/>
            <person name="Wuthrich D."/>
            <person name="Sattari Z."/>
            <person name="Von Ah U."/>
            <person name="Bar C."/>
            <person name="Ronchi F."/>
            <person name="Macpherson A.J."/>
            <person name="Ganal-Vonarburg S.C."/>
            <person name="Bruggmann R."/>
            <person name="Vergeres G."/>
        </authorList>
    </citation>
    <scope>NUCLEOTIDE SEQUENCE [LARGE SCALE GENOMIC DNA]</scope>
    <source>
        <strain evidence="8 9">FAM 24227</strain>
    </source>
</reference>
<feature type="transmembrane region" description="Helical" evidence="7">
    <location>
        <begin position="239"/>
        <end position="258"/>
    </location>
</feature>
<feature type="transmembrane region" description="Helical" evidence="7">
    <location>
        <begin position="179"/>
        <end position="197"/>
    </location>
</feature>
<evidence type="ECO:0000256" key="5">
    <source>
        <dbReference type="ARBA" id="ARBA00022989"/>
    </source>
</evidence>
<feature type="transmembrane region" description="Helical" evidence="7">
    <location>
        <begin position="20"/>
        <end position="39"/>
    </location>
</feature>
<dbReference type="GO" id="GO:0008961">
    <property type="term" value="F:phosphatidylglycerol-prolipoprotein diacylglyceryl transferase activity"/>
    <property type="evidence" value="ECO:0007669"/>
    <property type="project" value="UniProtKB-UniRule"/>
</dbReference>
<dbReference type="RefSeq" id="WP_138404440.1">
    <property type="nucleotide sequence ID" value="NZ_VBSP01000015.1"/>
</dbReference>
<feature type="transmembrane region" description="Helical" evidence="7">
    <location>
        <begin position="94"/>
        <end position="111"/>
    </location>
</feature>
<dbReference type="UniPathway" id="UPA00664"/>
<dbReference type="PANTHER" id="PTHR30589">
    <property type="entry name" value="PROLIPOPROTEIN DIACYLGLYCERYL TRANSFERASE"/>
    <property type="match status" value="1"/>
</dbReference>
<dbReference type="GO" id="GO:0005886">
    <property type="term" value="C:plasma membrane"/>
    <property type="evidence" value="ECO:0007669"/>
    <property type="project" value="UniProtKB-SubCell"/>
</dbReference>
<dbReference type="HAMAP" id="MF_01147">
    <property type="entry name" value="Lgt"/>
    <property type="match status" value="1"/>
</dbReference>
<dbReference type="NCBIfam" id="TIGR00544">
    <property type="entry name" value="lgt"/>
    <property type="match status" value="1"/>
</dbReference>
<dbReference type="InterPro" id="IPR001640">
    <property type="entry name" value="Lgt"/>
</dbReference>
<comment type="function">
    <text evidence="7">Catalyzes the transfer of the diacylglyceryl group from phosphatidylglycerol to the sulfhydryl group of the N-terminal cysteine of a prolipoprotein, the first step in the formation of mature lipoproteins.</text>
</comment>
<dbReference type="PANTHER" id="PTHR30589:SF0">
    <property type="entry name" value="PHOSPHATIDYLGLYCEROL--PROLIPOPROTEIN DIACYLGLYCERYL TRANSFERASE"/>
    <property type="match status" value="1"/>
</dbReference>
<evidence type="ECO:0000256" key="3">
    <source>
        <dbReference type="ARBA" id="ARBA00022679"/>
    </source>
</evidence>
<keyword evidence="5 7" id="KW-1133">Transmembrane helix</keyword>
<comment type="similarity">
    <text evidence="1 7">Belongs to the Lgt family.</text>
</comment>
<dbReference type="Pfam" id="PF01790">
    <property type="entry name" value="LGT"/>
    <property type="match status" value="1"/>
</dbReference>
<evidence type="ECO:0000256" key="4">
    <source>
        <dbReference type="ARBA" id="ARBA00022692"/>
    </source>
</evidence>
<accession>A0A5R9DWM0</accession>
<dbReference type="AlphaFoldDB" id="A0A5R9DWM0"/>
<feature type="transmembrane region" description="Helical" evidence="7">
    <location>
        <begin position="209"/>
        <end position="227"/>
    </location>
</feature>
<dbReference type="EC" id="2.5.1.145" evidence="7"/>
<proteinExistence type="inferred from homology"/>
<dbReference type="GO" id="GO:0042158">
    <property type="term" value="P:lipoprotein biosynthetic process"/>
    <property type="evidence" value="ECO:0007669"/>
    <property type="project" value="UniProtKB-UniRule"/>
</dbReference>
<protein>
    <recommendedName>
        <fullName evidence="7">Phosphatidylglycerol--prolipoprotein diacylglyceryl transferase</fullName>
        <ecNumber evidence="7">2.5.1.145</ecNumber>
    </recommendedName>
</protein>
<evidence type="ECO:0000256" key="1">
    <source>
        <dbReference type="ARBA" id="ARBA00007150"/>
    </source>
</evidence>
<dbReference type="EMBL" id="VBSP01000015">
    <property type="protein sequence ID" value="TLQ41539.1"/>
    <property type="molecule type" value="Genomic_DNA"/>
</dbReference>
<evidence type="ECO:0000313" key="9">
    <source>
        <dbReference type="Proteomes" id="UP000306420"/>
    </source>
</evidence>
<keyword evidence="2 7" id="KW-1003">Cell membrane</keyword>
<gene>
    <name evidence="7" type="primary">lgt</name>
    <name evidence="8" type="ORF">FEZ33_05685</name>
</gene>
<comment type="catalytic activity">
    <reaction evidence="7">
        <text>L-cysteinyl-[prolipoprotein] + a 1,2-diacyl-sn-glycero-3-phospho-(1'-sn-glycerol) = an S-1,2-diacyl-sn-glyceryl-L-cysteinyl-[prolipoprotein] + sn-glycerol 1-phosphate + H(+)</text>
        <dbReference type="Rhea" id="RHEA:56712"/>
        <dbReference type="Rhea" id="RHEA-COMP:14679"/>
        <dbReference type="Rhea" id="RHEA-COMP:14680"/>
        <dbReference type="ChEBI" id="CHEBI:15378"/>
        <dbReference type="ChEBI" id="CHEBI:29950"/>
        <dbReference type="ChEBI" id="CHEBI:57685"/>
        <dbReference type="ChEBI" id="CHEBI:64716"/>
        <dbReference type="ChEBI" id="CHEBI:140658"/>
        <dbReference type="EC" id="2.5.1.145"/>
    </reaction>
</comment>
<evidence type="ECO:0000256" key="6">
    <source>
        <dbReference type="ARBA" id="ARBA00023136"/>
    </source>
</evidence>
<comment type="caution">
    <text evidence="8">The sequence shown here is derived from an EMBL/GenBank/DDBJ whole genome shotgun (WGS) entry which is preliminary data.</text>
</comment>
<feature type="binding site" evidence="7">
    <location>
        <position position="137"/>
    </location>
    <ligand>
        <name>a 1,2-diacyl-sn-glycero-3-phospho-(1'-sn-glycerol)</name>
        <dbReference type="ChEBI" id="CHEBI:64716"/>
    </ligand>
</feature>
<dbReference type="OrthoDB" id="871140at2"/>
<dbReference type="Proteomes" id="UP000306420">
    <property type="component" value="Unassembled WGS sequence"/>
</dbReference>
<keyword evidence="8" id="KW-0449">Lipoprotein</keyword>
<keyword evidence="6 7" id="KW-0472">Membrane</keyword>
<sequence>MGLNFLAIDPIAFELFGWPVRWYGIIIGLAILVGYILFTREASRKGIDSDTSFDLLFWTVIFGLVGARIYYVIFSSNSYLSDPLSIFRVWEGGMAIYGGVIGGAITIYVLCQRYKLSVINVFDIAIPALFAGQLIGRWGNFMNQEAHGGSVSKAFLENLALPNFIIEQMNINGTYYHPTFLYEFLWNLVGLIALLLLRPRKDFFKRGELVAFYMIWYGIGRFWIEGLRTDSLYIGPLRVSQILSLILVVIGISLVLWIRLKGKDRVPYYTDDRSTVVRNEGE</sequence>
<evidence type="ECO:0000256" key="2">
    <source>
        <dbReference type="ARBA" id="ARBA00022475"/>
    </source>
</evidence>
<keyword evidence="3 7" id="KW-0808">Transferase</keyword>
<organism evidence="8 9">
    <name type="scientific">Ruoffia tabacinasalis</name>
    <dbReference type="NCBI Taxonomy" id="87458"/>
    <lineage>
        <taxon>Bacteria</taxon>
        <taxon>Bacillati</taxon>
        <taxon>Bacillota</taxon>
        <taxon>Bacilli</taxon>
        <taxon>Lactobacillales</taxon>
        <taxon>Aerococcaceae</taxon>
        <taxon>Ruoffia</taxon>
    </lineage>
</organism>
<feature type="transmembrane region" description="Helical" evidence="7">
    <location>
        <begin position="118"/>
        <end position="136"/>
    </location>
</feature>
<feature type="transmembrane region" description="Helical" evidence="7">
    <location>
        <begin position="51"/>
        <end position="74"/>
    </location>
</feature>
<evidence type="ECO:0000256" key="7">
    <source>
        <dbReference type="HAMAP-Rule" id="MF_01147"/>
    </source>
</evidence>
<keyword evidence="4 7" id="KW-0812">Transmembrane</keyword>
<name>A0A5R9DWM0_9LACT</name>
<comment type="pathway">
    <text evidence="7">Protein modification; lipoprotein biosynthesis (diacylglyceryl transfer).</text>
</comment>
<evidence type="ECO:0000313" key="8">
    <source>
        <dbReference type="EMBL" id="TLQ41539.1"/>
    </source>
</evidence>
<keyword evidence="8" id="KW-0328">Glycosyltransferase</keyword>
<dbReference type="PROSITE" id="PS01311">
    <property type="entry name" value="LGT"/>
    <property type="match status" value="1"/>
</dbReference>